<keyword evidence="1" id="KW-0472">Membrane</keyword>
<dbReference type="RefSeq" id="WP_173082940.1">
    <property type="nucleotide sequence ID" value="NZ_BLTE01000005.1"/>
</dbReference>
<feature type="transmembrane region" description="Helical" evidence="1">
    <location>
        <begin position="245"/>
        <end position="270"/>
    </location>
</feature>
<feature type="transmembrane region" description="Helical" evidence="1">
    <location>
        <begin position="282"/>
        <end position="303"/>
    </location>
</feature>
<keyword evidence="1" id="KW-1133">Transmembrane helix</keyword>
<gene>
    <name evidence="2" type="ORF">NNJEOMEG_01508</name>
</gene>
<feature type="transmembrane region" description="Helical" evidence="1">
    <location>
        <begin position="144"/>
        <end position="160"/>
    </location>
</feature>
<organism evidence="2 3">
    <name type="scientific">Fundidesulfovibrio magnetotacticus</name>
    <dbReference type="NCBI Taxonomy" id="2730080"/>
    <lineage>
        <taxon>Bacteria</taxon>
        <taxon>Pseudomonadati</taxon>
        <taxon>Thermodesulfobacteriota</taxon>
        <taxon>Desulfovibrionia</taxon>
        <taxon>Desulfovibrionales</taxon>
        <taxon>Desulfovibrionaceae</taxon>
        <taxon>Fundidesulfovibrio</taxon>
    </lineage>
</organism>
<feature type="transmembrane region" description="Helical" evidence="1">
    <location>
        <begin position="315"/>
        <end position="337"/>
    </location>
</feature>
<name>A0A6V8LPM4_9BACT</name>
<accession>A0A6V8LPM4</accession>
<evidence type="ECO:0000313" key="3">
    <source>
        <dbReference type="Proteomes" id="UP000494245"/>
    </source>
</evidence>
<feature type="transmembrane region" description="Helical" evidence="1">
    <location>
        <begin position="411"/>
        <end position="431"/>
    </location>
</feature>
<feature type="transmembrane region" description="Helical" evidence="1">
    <location>
        <begin position="21"/>
        <end position="42"/>
    </location>
</feature>
<comment type="caution">
    <text evidence="2">The sequence shown here is derived from an EMBL/GenBank/DDBJ whole genome shotgun (WGS) entry which is preliminary data.</text>
</comment>
<keyword evidence="3" id="KW-1185">Reference proteome</keyword>
<reference evidence="2 3" key="2">
    <citation type="submission" date="2020-05" db="EMBL/GenBank/DDBJ databases">
        <title>Draft genome sequence of Desulfovibrio sp. strainFSS-1.</title>
        <authorList>
            <person name="Shimoshige H."/>
            <person name="Kobayashi H."/>
            <person name="Maekawa T."/>
        </authorList>
    </citation>
    <scope>NUCLEOTIDE SEQUENCE [LARGE SCALE GENOMIC DNA]</scope>
    <source>
        <strain evidence="2 3">SIID29052-01</strain>
    </source>
</reference>
<evidence type="ECO:0000313" key="2">
    <source>
        <dbReference type="EMBL" id="GFK93674.1"/>
    </source>
</evidence>
<protein>
    <submittedName>
        <fullName evidence="2">Uncharacterized protein</fullName>
    </submittedName>
</protein>
<feature type="transmembrane region" description="Helical" evidence="1">
    <location>
        <begin position="166"/>
        <end position="188"/>
    </location>
</feature>
<reference evidence="2 3" key="1">
    <citation type="submission" date="2020-04" db="EMBL/GenBank/DDBJ databases">
        <authorList>
            <consortium name="Desulfovibrio sp. FSS-1 genome sequencing consortium"/>
            <person name="Shimoshige H."/>
            <person name="Kobayashi H."/>
            <person name="Maekawa T."/>
        </authorList>
    </citation>
    <scope>NUCLEOTIDE SEQUENCE [LARGE SCALE GENOMIC DNA]</scope>
    <source>
        <strain evidence="2 3">SIID29052-01</strain>
    </source>
</reference>
<evidence type="ECO:0000256" key="1">
    <source>
        <dbReference type="SAM" id="Phobius"/>
    </source>
</evidence>
<dbReference type="Proteomes" id="UP000494245">
    <property type="component" value="Unassembled WGS sequence"/>
</dbReference>
<feature type="transmembrane region" description="Helical" evidence="1">
    <location>
        <begin position="349"/>
        <end position="369"/>
    </location>
</feature>
<dbReference type="EMBL" id="BLTE01000005">
    <property type="protein sequence ID" value="GFK93674.1"/>
    <property type="molecule type" value="Genomic_DNA"/>
</dbReference>
<proteinExistence type="predicted"/>
<sequence length="461" mass="49462">MPFLPSQHAPDRLGIAPAARLTAGRLLALAAAVSLALVHYKVDSDGLLRYRWLLTLLDEGRSTGMIYSSLMPLASAPFLLLDRFLGLDGALFTRFNLGLFLAGLAFLHRRLCRPLGEEAALNMVLLLLCGSMFTNLVNNYFGEVFTAVLVCAGLVLVHQGSPLAGWALAVLGAANTPAVLAGLGLSALHAAWLRRDWRHLLAPAGAALLMAAEVWLRNGGLATGYEGNAGIKTFMPYSGLPGFSYPFALGLLSILFSFGKGLLFFVPGLFFRPRPVRGFDPAPLWTAMVLFVAGEALVYAKWWAWYGGLCWGPRFFLFACFPAALALGTALAAPGASGGGSADPTPWRTAMTALATAFSVWVALSGVVFGDRAVQSICWFNNYAFEVLCWYAPEYSTLFTPFVFKLDPLPYGWWLIALFGATGLYLLAPLVRDATPRVVRALRETLAGARRGGPDGAGDGS</sequence>
<feature type="transmembrane region" description="Helical" evidence="1">
    <location>
        <begin position="87"/>
        <end position="107"/>
    </location>
</feature>
<dbReference type="AlphaFoldDB" id="A0A6V8LPM4"/>
<keyword evidence="1" id="KW-0812">Transmembrane</keyword>